<evidence type="ECO:0000313" key="3">
    <source>
        <dbReference type="Proteomes" id="UP000197097"/>
    </source>
</evidence>
<reference evidence="2 3" key="1">
    <citation type="journal article" date="2002" name="Int. J. Syst. Evol. Microbiol.">
        <title>Sphingopyxis witflariensis sp. nov., isolated from activated sludge.</title>
        <authorList>
            <person name="Kampfer P."/>
            <person name="Witzenberger R."/>
            <person name="Denner E.B."/>
            <person name="Busse H.J."/>
            <person name="Neef A."/>
        </authorList>
    </citation>
    <scope>NUCLEOTIDE SEQUENCE [LARGE SCALE GENOMIC DNA]</scope>
    <source>
        <strain evidence="2 3">DSM 14551</strain>
    </source>
</reference>
<dbReference type="GO" id="GO:0016987">
    <property type="term" value="F:sigma factor activity"/>
    <property type="evidence" value="ECO:0007669"/>
    <property type="project" value="InterPro"/>
</dbReference>
<dbReference type="SUPFAM" id="SSF88659">
    <property type="entry name" value="Sigma3 and sigma4 domains of RNA polymerase sigma factors"/>
    <property type="match status" value="1"/>
</dbReference>
<dbReference type="InterPro" id="IPR013249">
    <property type="entry name" value="RNA_pol_sigma70_r4_t2"/>
</dbReference>
<dbReference type="InterPro" id="IPR013324">
    <property type="entry name" value="RNA_pol_sigma_r3/r4-like"/>
</dbReference>
<name>A0A246JQZ6_9SPHN</name>
<evidence type="ECO:0000313" key="2">
    <source>
        <dbReference type="EMBL" id="OWQ95399.1"/>
    </source>
</evidence>
<accession>A0A246JQZ6</accession>
<dbReference type="RefSeq" id="WP_088473360.1">
    <property type="nucleotide sequence ID" value="NZ_NISJ01000007.1"/>
</dbReference>
<keyword evidence="3" id="KW-1185">Reference proteome</keyword>
<dbReference type="Pfam" id="PF08281">
    <property type="entry name" value="Sigma70_r4_2"/>
    <property type="match status" value="1"/>
</dbReference>
<evidence type="ECO:0000259" key="1">
    <source>
        <dbReference type="Pfam" id="PF08281"/>
    </source>
</evidence>
<dbReference type="GO" id="GO:0003677">
    <property type="term" value="F:DNA binding"/>
    <property type="evidence" value="ECO:0007669"/>
    <property type="project" value="InterPro"/>
</dbReference>
<dbReference type="OrthoDB" id="7477632at2"/>
<gene>
    <name evidence="2" type="ORF">CDQ91_14050</name>
</gene>
<dbReference type="Gene3D" id="1.10.10.10">
    <property type="entry name" value="Winged helix-like DNA-binding domain superfamily/Winged helix DNA-binding domain"/>
    <property type="match status" value="1"/>
</dbReference>
<dbReference type="InterPro" id="IPR036388">
    <property type="entry name" value="WH-like_DNA-bd_sf"/>
</dbReference>
<organism evidence="2 3">
    <name type="scientific">Sphingopyxis witflariensis</name>
    <dbReference type="NCBI Taxonomy" id="173675"/>
    <lineage>
        <taxon>Bacteria</taxon>
        <taxon>Pseudomonadati</taxon>
        <taxon>Pseudomonadota</taxon>
        <taxon>Alphaproteobacteria</taxon>
        <taxon>Sphingomonadales</taxon>
        <taxon>Sphingomonadaceae</taxon>
        <taxon>Sphingopyxis</taxon>
    </lineage>
</organism>
<dbReference type="GO" id="GO:0006352">
    <property type="term" value="P:DNA-templated transcription initiation"/>
    <property type="evidence" value="ECO:0007669"/>
    <property type="project" value="InterPro"/>
</dbReference>
<sequence>MSARKPREERLRLWRAERVVDQMHGMDRKVFLAIRVDEMTYPQIAARFGISVADVEAHFAASLRIMMKAMDEKDPWWWRFRLW</sequence>
<proteinExistence type="predicted"/>
<dbReference type="EMBL" id="NISJ01000007">
    <property type="protein sequence ID" value="OWQ95399.1"/>
    <property type="molecule type" value="Genomic_DNA"/>
</dbReference>
<comment type="caution">
    <text evidence="2">The sequence shown here is derived from an EMBL/GenBank/DDBJ whole genome shotgun (WGS) entry which is preliminary data.</text>
</comment>
<dbReference type="AlphaFoldDB" id="A0A246JQZ6"/>
<feature type="domain" description="RNA polymerase sigma factor 70 region 4 type 2" evidence="1">
    <location>
        <begin position="18"/>
        <end position="60"/>
    </location>
</feature>
<dbReference type="Proteomes" id="UP000197097">
    <property type="component" value="Unassembled WGS sequence"/>
</dbReference>
<protein>
    <submittedName>
        <fullName evidence="2">RNA polymerase subunit sigma</fullName>
    </submittedName>
</protein>